<name>A0A1I5NY99_9PSED</name>
<dbReference type="GO" id="GO:0016020">
    <property type="term" value="C:membrane"/>
    <property type="evidence" value="ECO:0007669"/>
    <property type="project" value="UniProtKB-SubCell"/>
</dbReference>
<comment type="subcellular location">
    <subcellularLocation>
        <location evidence="1">Cell outer membrane</location>
    </subcellularLocation>
</comment>
<dbReference type="PROSITE" id="PS51257">
    <property type="entry name" value="PROKAR_LIPOPROTEIN"/>
    <property type="match status" value="1"/>
</dbReference>
<keyword evidence="4" id="KW-1185">Reference proteome</keyword>
<protein>
    <submittedName>
        <fullName evidence="3">Outer membrane protein TolC</fullName>
    </submittedName>
</protein>
<evidence type="ECO:0000256" key="2">
    <source>
        <dbReference type="SAM" id="SignalP"/>
    </source>
</evidence>
<dbReference type="SUPFAM" id="SSF56954">
    <property type="entry name" value="Outer membrane efflux proteins (OEP)"/>
    <property type="match status" value="1"/>
</dbReference>
<dbReference type="EMBL" id="FOWX01000007">
    <property type="protein sequence ID" value="SFP26774.1"/>
    <property type="molecule type" value="Genomic_DNA"/>
</dbReference>
<dbReference type="Proteomes" id="UP000198784">
    <property type="component" value="Unassembled WGS sequence"/>
</dbReference>
<dbReference type="PANTHER" id="PTHR30203:SF24">
    <property type="entry name" value="BLR4935 PROTEIN"/>
    <property type="match status" value="1"/>
</dbReference>
<organism evidence="3 4">
    <name type="scientific">Pseudomonas borbori</name>
    <dbReference type="NCBI Taxonomy" id="289003"/>
    <lineage>
        <taxon>Bacteria</taxon>
        <taxon>Pseudomonadati</taxon>
        <taxon>Pseudomonadota</taxon>
        <taxon>Gammaproteobacteria</taxon>
        <taxon>Pseudomonadales</taxon>
        <taxon>Pseudomonadaceae</taxon>
        <taxon>Pseudomonas</taxon>
    </lineage>
</organism>
<reference evidence="4" key="1">
    <citation type="submission" date="2016-10" db="EMBL/GenBank/DDBJ databases">
        <authorList>
            <person name="Varghese N."/>
            <person name="Submissions S."/>
        </authorList>
    </citation>
    <scope>NUCLEOTIDE SEQUENCE [LARGE SCALE GENOMIC DNA]</scope>
    <source>
        <strain evidence="4">DSM 17834</strain>
    </source>
</reference>
<feature type="signal peptide" evidence="2">
    <location>
        <begin position="1"/>
        <end position="25"/>
    </location>
</feature>
<gene>
    <name evidence="3" type="ORF">SAMN05216190_107141</name>
</gene>
<dbReference type="PANTHER" id="PTHR30203">
    <property type="entry name" value="OUTER MEMBRANE CATION EFFLUX PROTEIN"/>
    <property type="match status" value="1"/>
</dbReference>
<sequence>MNGFIRVRQLGLCAGLLLLAGCASFSRDGGFAVVEQAAEQQLDKQLSWSKTPEERTVVAERVTELLAQPLSADAAVQVALLNNRGLQASFDQLGISEAERVQAGRIPNPGFSFGRLEKGSEVEYERGLHVNLARLIAMPMTSGIEAKRFEQVQRQTSLAVFELASQTRKAWYRAVAAEESLGFMRQVMDSAEIGAELARRLAAVGNYSKLQQAQEQSFYAETGLALIRAEQARVQSREQLTRLLGLWGEQIAYRLPERLPELPAQVEQLPDVEHQAMAQRLDIQAMRLDAERLARNLGLSKTTRFINVLELGAISNKSNEEPTQRGYEISVELPLFDWSGARVAKAEAQYRQMLNRAAETAINARSQVREAYLGYRSGYDIARHYRDEVLPLRQRIAEENILRYNGMFISTFELLADARKQILAVDGYLQAQRDFWIAKADLDMSMLGAANLSTSAGAAMSAAADEPAGH</sequence>
<evidence type="ECO:0000313" key="3">
    <source>
        <dbReference type="EMBL" id="SFP26774.1"/>
    </source>
</evidence>
<dbReference type="Gene3D" id="1.20.1600.10">
    <property type="entry name" value="Outer membrane efflux proteins (OEP)"/>
    <property type="match status" value="1"/>
</dbReference>
<evidence type="ECO:0000313" key="4">
    <source>
        <dbReference type="Proteomes" id="UP000198784"/>
    </source>
</evidence>
<keyword evidence="2" id="KW-0732">Signal</keyword>
<dbReference type="GO" id="GO:0015562">
    <property type="term" value="F:efflux transmembrane transporter activity"/>
    <property type="evidence" value="ECO:0007669"/>
    <property type="project" value="InterPro"/>
</dbReference>
<evidence type="ECO:0000256" key="1">
    <source>
        <dbReference type="ARBA" id="ARBA00004442"/>
    </source>
</evidence>
<accession>A0A1I5NY99</accession>
<dbReference type="RefSeq" id="WP_212632940.1">
    <property type="nucleotide sequence ID" value="NZ_FOWX01000007.1"/>
</dbReference>
<proteinExistence type="predicted"/>
<dbReference type="AlphaFoldDB" id="A0A1I5NY99"/>
<dbReference type="InterPro" id="IPR010131">
    <property type="entry name" value="MdtP/NodT-like"/>
</dbReference>
<dbReference type="STRING" id="289003.SAMN05216190_107141"/>
<feature type="chain" id="PRO_5011442102" evidence="2">
    <location>
        <begin position="26"/>
        <end position="470"/>
    </location>
</feature>